<feature type="domain" description="tRNase Z endonuclease" evidence="13">
    <location>
        <begin position="6"/>
        <end position="68"/>
    </location>
</feature>
<name>A0ABQ0GQQ0_9PEZI</name>
<dbReference type="GeneID" id="98181023"/>
<comment type="cofactor">
    <cofactor evidence="2">
        <name>Zn(2+)</name>
        <dbReference type="ChEBI" id="CHEBI:29105"/>
    </cofactor>
</comment>
<evidence type="ECO:0000256" key="3">
    <source>
        <dbReference type="ARBA" id="ARBA00007823"/>
    </source>
</evidence>
<dbReference type="InterPro" id="IPR047151">
    <property type="entry name" value="RNZ2-like"/>
</dbReference>
<keyword evidence="15" id="KW-1185">Reference proteome</keyword>
<evidence type="ECO:0000259" key="12">
    <source>
        <dbReference type="Pfam" id="PF12706"/>
    </source>
</evidence>
<keyword evidence="8" id="KW-0255">Endonuclease</keyword>
<accession>A0ABQ0GQQ0</accession>
<feature type="region of interest" description="Disordered" evidence="11">
    <location>
        <begin position="174"/>
        <end position="208"/>
    </location>
</feature>
<reference evidence="14 15" key="1">
    <citation type="submission" date="2024-09" db="EMBL/GenBank/DDBJ databases">
        <title>Itraconazole resistance in Madurella fahalii resulting from another homologue of gene encoding cytochrome P450 14-alpha sterol demethylase (CYP51).</title>
        <authorList>
            <person name="Yoshioka I."/>
            <person name="Fahal A.H."/>
            <person name="Kaneko S."/>
            <person name="Yaguchi T."/>
        </authorList>
    </citation>
    <scope>NUCLEOTIDE SEQUENCE [LARGE SCALE GENOMIC DNA]</scope>
    <source>
        <strain evidence="14 15">IFM 68171</strain>
    </source>
</reference>
<dbReference type="SUPFAM" id="SSF56281">
    <property type="entry name" value="Metallo-hydrolase/oxidoreductase"/>
    <property type="match status" value="2"/>
</dbReference>
<evidence type="ECO:0000256" key="11">
    <source>
        <dbReference type="SAM" id="MobiDB-lite"/>
    </source>
</evidence>
<protein>
    <recommendedName>
        <fullName evidence="4">ribonuclease Z</fullName>
        <ecNumber evidence="4">3.1.26.11</ecNumber>
    </recommendedName>
</protein>
<comment type="similarity">
    <text evidence="3">Belongs to the RNase Z family.</text>
</comment>
<dbReference type="InterPro" id="IPR036866">
    <property type="entry name" value="RibonucZ/Hydroxyglut_hydro"/>
</dbReference>
<keyword evidence="9" id="KW-0378">Hydrolase</keyword>
<dbReference type="Pfam" id="PF13691">
    <property type="entry name" value="Lactamase_B_4"/>
    <property type="match status" value="1"/>
</dbReference>
<dbReference type="RefSeq" id="XP_070921801.1">
    <property type="nucleotide sequence ID" value="XM_071065700.1"/>
</dbReference>
<evidence type="ECO:0000256" key="6">
    <source>
        <dbReference type="ARBA" id="ARBA00022722"/>
    </source>
</evidence>
<evidence type="ECO:0000256" key="1">
    <source>
        <dbReference type="ARBA" id="ARBA00000402"/>
    </source>
</evidence>
<dbReference type="CDD" id="cd07718">
    <property type="entry name" value="RNaseZ_ELAC1_ELAC2-C-term-like_MBL-fold"/>
    <property type="match status" value="1"/>
</dbReference>
<evidence type="ECO:0000256" key="4">
    <source>
        <dbReference type="ARBA" id="ARBA00012477"/>
    </source>
</evidence>
<evidence type="ECO:0000259" key="13">
    <source>
        <dbReference type="Pfam" id="PF13691"/>
    </source>
</evidence>
<dbReference type="Gene3D" id="3.60.15.10">
    <property type="entry name" value="Ribonuclease Z/Hydroxyacylglutathione hydrolase-like"/>
    <property type="match status" value="2"/>
</dbReference>
<comment type="caution">
    <text evidence="14">The sequence shown here is derived from an EMBL/GenBank/DDBJ whole genome shotgun (WGS) entry which is preliminary data.</text>
</comment>
<dbReference type="Pfam" id="PF12706">
    <property type="entry name" value="Lactamase_B_2"/>
    <property type="match status" value="1"/>
</dbReference>
<evidence type="ECO:0000313" key="14">
    <source>
        <dbReference type="EMBL" id="GAB1320071.1"/>
    </source>
</evidence>
<evidence type="ECO:0000256" key="8">
    <source>
        <dbReference type="ARBA" id="ARBA00022759"/>
    </source>
</evidence>
<evidence type="ECO:0000256" key="7">
    <source>
        <dbReference type="ARBA" id="ARBA00022723"/>
    </source>
</evidence>
<feature type="compositionally biased region" description="Acidic residues" evidence="11">
    <location>
        <begin position="194"/>
        <end position="205"/>
    </location>
</feature>
<evidence type="ECO:0000256" key="9">
    <source>
        <dbReference type="ARBA" id="ARBA00022801"/>
    </source>
</evidence>
<evidence type="ECO:0000256" key="5">
    <source>
        <dbReference type="ARBA" id="ARBA00022694"/>
    </source>
</evidence>
<proteinExistence type="inferred from homology"/>
<sequence>MHSYVQIVSTPTADTPGPCLMLHFDSQRYLFGPLAEGTQRIMVQRKVSLSKIQNIFLTGRVDWQSTGGMLGMILTMAELKATSKAHIDQENERLRSLGKPELSTADTPLSIHGGRNLTHTLAAARRFIFRKGLPLRPREVRHDPRSAHNDTKPDYEDENIRVWSVLLSGPPAIPRIAGGHRSAKRRKLSPSSETDSEPGSEDANSDIDQQIREAVVKDMFDSDWKLDTLREMRLRDVQLPAKLFVRNAIGHIEPYTGPLPGDKACPSHLKVLVRLPWPASQVEQLPLTHPSRQSVCYVVKAHPRRGKFDPVAATALGVAKHDFKKLTSGLDVTGKDGVVVTPQMVMAPPIEGRGFAVVDLPSPEFVDAFLERPEWSVPEIMTGVDSMYWILPDKSLLEGESRLLEFMKAHSSMKHIVLGRDISPNALALESSAEKLIKMNRIDPDRFPLPVFDSAKLDIEAALEPLADVGRPGAKFQFAPKVAHQTDDIVPVMDTGAPLLELAETPRILDLADAARAKISDPAFISQTNEAQKDLPVPDVEIITLGTGSALPSKYRNVSATLIRVPGWGSYLLDCGENTLGQLRRNFGYQGADEVLKDLRAIYISHVHADHHLGTISVIDRWLQLEPNPKFPRLGIIATPKYQGFLREIKPVQPGLSSAPLAIITLRHNPKPLPGTRTRVCLPETIASSHDLGLPTIEACFVDHCYEATAVVLTFPDTGLKIAYSGDCRPSEAFAELGRGAHLLLHECTFDDELSGDALAKKHSTLSEALEVGRKMEARRILLTHFSQRYPKLPIVNEEALKKENNGDAVKDVEVLFAFDHMRVKLGEFKQAKEFLPALRELLKEDEETEKKLADRRARKVGKNAEEA</sequence>
<feature type="domain" description="Metallo-beta-lactamase" evidence="12">
    <location>
        <begin position="571"/>
        <end position="786"/>
    </location>
</feature>
<dbReference type="Proteomes" id="UP001628179">
    <property type="component" value="Unassembled WGS sequence"/>
</dbReference>
<dbReference type="PANTHER" id="PTHR12553">
    <property type="entry name" value="ZINC PHOSPHODIESTERASE ELAC PROTEIN 2"/>
    <property type="match status" value="1"/>
</dbReference>
<keyword evidence="7" id="KW-0479">Metal-binding</keyword>
<keyword evidence="5" id="KW-0819">tRNA processing</keyword>
<gene>
    <name evidence="14" type="ORF">MFIFM68171_10281</name>
</gene>
<evidence type="ECO:0000256" key="2">
    <source>
        <dbReference type="ARBA" id="ARBA00001947"/>
    </source>
</evidence>
<keyword evidence="6" id="KW-0540">Nuclease</keyword>
<evidence type="ECO:0000313" key="15">
    <source>
        <dbReference type="Proteomes" id="UP001628179"/>
    </source>
</evidence>
<comment type="catalytic activity">
    <reaction evidence="1">
        <text>Endonucleolytic cleavage of RNA, removing extra 3' nucleotides from tRNA precursor, generating 3' termini of tRNAs. A 3'-hydroxy group is left at the tRNA terminus and a 5'-phosphoryl group is left at the trailer molecule.</text>
        <dbReference type="EC" id="3.1.26.11"/>
    </reaction>
</comment>
<dbReference type="PANTHER" id="PTHR12553:SF49">
    <property type="entry name" value="ZINC PHOSPHODIESTERASE ELAC PROTEIN 2"/>
    <property type="match status" value="1"/>
</dbReference>
<dbReference type="InterPro" id="IPR001279">
    <property type="entry name" value="Metallo-B-lactamas"/>
</dbReference>
<organism evidence="14 15">
    <name type="scientific">Madurella fahalii</name>
    <dbReference type="NCBI Taxonomy" id="1157608"/>
    <lineage>
        <taxon>Eukaryota</taxon>
        <taxon>Fungi</taxon>
        <taxon>Dikarya</taxon>
        <taxon>Ascomycota</taxon>
        <taxon>Pezizomycotina</taxon>
        <taxon>Sordariomycetes</taxon>
        <taxon>Sordariomycetidae</taxon>
        <taxon>Sordariales</taxon>
        <taxon>Sordariales incertae sedis</taxon>
        <taxon>Madurella</taxon>
    </lineage>
</organism>
<dbReference type="InterPro" id="IPR027794">
    <property type="entry name" value="tRNase_Z_dom"/>
</dbReference>
<dbReference type="EMBL" id="BAAFSV010000006">
    <property type="protein sequence ID" value="GAB1320071.1"/>
    <property type="molecule type" value="Genomic_DNA"/>
</dbReference>
<dbReference type="EC" id="3.1.26.11" evidence="4"/>
<keyword evidence="10" id="KW-0862">Zinc</keyword>
<evidence type="ECO:0000256" key="10">
    <source>
        <dbReference type="ARBA" id="ARBA00022833"/>
    </source>
</evidence>